<dbReference type="GO" id="GO:0005637">
    <property type="term" value="C:nuclear inner membrane"/>
    <property type="evidence" value="ECO:0007669"/>
    <property type="project" value="TreeGrafter"/>
</dbReference>
<dbReference type="PANTHER" id="PTHR21257:SF52">
    <property type="entry name" value="DELTA(14)-STEROL REDUCTASE TM7SF2"/>
    <property type="match status" value="1"/>
</dbReference>
<keyword evidence="4 6" id="KW-1133">Transmembrane helix</keyword>
<dbReference type="InterPro" id="IPR001171">
    <property type="entry name" value="ERG24_DHCR-like"/>
</dbReference>
<evidence type="ECO:0000256" key="2">
    <source>
        <dbReference type="ARBA" id="ARBA00005402"/>
    </source>
</evidence>
<organism evidence="7 8">
    <name type="scientific">Seminavis robusta</name>
    <dbReference type="NCBI Taxonomy" id="568900"/>
    <lineage>
        <taxon>Eukaryota</taxon>
        <taxon>Sar</taxon>
        <taxon>Stramenopiles</taxon>
        <taxon>Ochrophyta</taxon>
        <taxon>Bacillariophyta</taxon>
        <taxon>Bacillariophyceae</taxon>
        <taxon>Bacillariophycidae</taxon>
        <taxon>Naviculales</taxon>
        <taxon>Naviculaceae</taxon>
        <taxon>Seminavis</taxon>
    </lineage>
</organism>
<dbReference type="GO" id="GO:0005789">
    <property type="term" value="C:endoplasmic reticulum membrane"/>
    <property type="evidence" value="ECO:0007669"/>
    <property type="project" value="TreeGrafter"/>
</dbReference>
<evidence type="ECO:0000256" key="6">
    <source>
        <dbReference type="SAM" id="Phobius"/>
    </source>
</evidence>
<comment type="caution">
    <text evidence="7">The sequence shown here is derived from an EMBL/GenBank/DDBJ whole genome shotgun (WGS) entry which is preliminary data.</text>
</comment>
<feature type="transmembrane region" description="Helical" evidence="6">
    <location>
        <begin position="91"/>
        <end position="112"/>
    </location>
</feature>
<name>A0A9N8E776_9STRA</name>
<comment type="similarity">
    <text evidence="2">Belongs to the ERG4/ERG24 family.</text>
</comment>
<accession>A0A9N8E776</accession>
<evidence type="ECO:0000256" key="1">
    <source>
        <dbReference type="ARBA" id="ARBA00004141"/>
    </source>
</evidence>
<feature type="transmembrane region" description="Helical" evidence="6">
    <location>
        <begin position="300"/>
        <end position="323"/>
    </location>
</feature>
<evidence type="ECO:0000256" key="4">
    <source>
        <dbReference type="ARBA" id="ARBA00022989"/>
    </source>
</evidence>
<reference evidence="7" key="1">
    <citation type="submission" date="2020-06" db="EMBL/GenBank/DDBJ databases">
        <authorList>
            <consortium name="Plant Systems Biology data submission"/>
        </authorList>
    </citation>
    <scope>NUCLEOTIDE SEQUENCE</scope>
    <source>
        <strain evidence="7">D6</strain>
    </source>
</reference>
<dbReference type="Gene3D" id="1.20.120.1630">
    <property type="match status" value="1"/>
</dbReference>
<feature type="transmembrane region" description="Helical" evidence="6">
    <location>
        <begin position="404"/>
        <end position="424"/>
    </location>
</feature>
<sequence length="458" mass="52790">MTSTNDNDDDWLVCFVFVVILYSVIAVVHILCPARIVKGYACNPLSIKDENPQPLEYCLNGFRCFWIVVGGFLALHYVLPNKIITLFLQKNYFGCAMASNGLGLLVSFYFVYIRFPYSLSLQEQAANDIRRAPTIVALQTTNVPIQQQGNTLDERGFHFFNGRELNPRFHLAWVDNCWPLKNDNLKPKIDSCHNHTIFDVKMFLYIVGALVLELNILSGVWCEQELRGDNTNSNGMLLYTALFTWFILDYMWYEEIHLYTYDLFAEKVGFKLIWGCFCFYPFVYPIGVLPFLMAPTAESAWSFPAMALITLIYIAGSVMTRGANLQKYYFRRNPHQRQVALFGGLLVLPQETVPSSNNRLLCSGFWGLSRHVNYIGEILQAVALALPGWWHIVTAAENDTGNNATVLMWLPWLYPLYYVALFIPRQLEDEHMMRRKYGDKVMDDYCARVPYRMLPGVY</sequence>
<dbReference type="Proteomes" id="UP001153069">
    <property type="component" value="Unassembled WGS sequence"/>
</dbReference>
<feature type="transmembrane region" description="Helical" evidence="6">
    <location>
        <begin position="12"/>
        <end position="36"/>
    </location>
</feature>
<feature type="transmembrane region" description="Helical" evidence="6">
    <location>
        <begin position="272"/>
        <end position="294"/>
    </location>
</feature>
<evidence type="ECO:0000313" key="8">
    <source>
        <dbReference type="Proteomes" id="UP001153069"/>
    </source>
</evidence>
<feature type="transmembrane region" description="Helical" evidence="6">
    <location>
        <begin position="57"/>
        <end position="79"/>
    </location>
</feature>
<gene>
    <name evidence="7" type="ORF">SEMRO_623_G177080.1</name>
</gene>
<feature type="transmembrane region" description="Helical" evidence="6">
    <location>
        <begin position="203"/>
        <end position="221"/>
    </location>
</feature>
<dbReference type="GO" id="GO:0050613">
    <property type="term" value="F:Delta14-sterol reductase activity"/>
    <property type="evidence" value="ECO:0007669"/>
    <property type="project" value="TreeGrafter"/>
</dbReference>
<dbReference type="EMBL" id="CAICTM010000622">
    <property type="protein sequence ID" value="CAB9513944.1"/>
    <property type="molecule type" value="Genomic_DNA"/>
</dbReference>
<keyword evidence="8" id="KW-1185">Reference proteome</keyword>
<dbReference type="Pfam" id="PF01222">
    <property type="entry name" value="ERG4_ERG24"/>
    <property type="match status" value="1"/>
</dbReference>
<keyword evidence="3 6" id="KW-0812">Transmembrane</keyword>
<dbReference type="AlphaFoldDB" id="A0A9N8E776"/>
<dbReference type="PANTHER" id="PTHR21257">
    <property type="entry name" value="DELTA(14)-STEROL REDUCTASE"/>
    <property type="match status" value="1"/>
</dbReference>
<evidence type="ECO:0000256" key="3">
    <source>
        <dbReference type="ARBA" id="ARBA00022692"/>
    </source>
</evidence>
<keyword evidence="5 6" id="KW-0472">Membrane</keyword>
<evidence type="ECO:0000313" key="7">
    <source>
        <dbReference type="EMBL" id="CAB9513944.1"/>
    </source>
</evidence>
<feature type="transmembrane region" description="Helical" evidence="6">
    <location>
        <begin position="233"/>
        <end position="252"/>
    </location>
</feature>
<proteinExistence type="inferred from homology"/>
<protein>
    <submittedName>
        <fullName evidence="7">Lamin-B receptor</fullName>
    </submittedName>
</protein>
<keyword evidence="7" id="KW-0675">Receptor</keyword>
<comment type="subcellular location">
    <subcellularLocation>
        <location evidence="1">Membrane</location>
        <topology evidence="1">Multi-pass membrane protein</topology>
    </subcellularLocation>
</comment>
<dbReference type="GO" id="GO:0016126">
    <property type="term" value="P:sterol biosynthetic process"/>
    <property type="evidence" value="ECO:0007669"/>
    <property type="project" value="InterPro"/>
</dbReference>
<dbReference type="OrthoDB" id="67114at2759"/>
<evidence type="ECO:0000256" key="5">
    <source>
        <dbReference type="ARBA" id="ARBA00023136"/>
    </source>
</evidence>